<comment type="caution">
    <text evidence="1">The sequence shown here is derived from an EMBL/GenBank/DDBJ whole genome shotgun (WGS) entry which is preliminary data.</text>
</comment>
<evidence type="ECO:0000313" key="1">
    <source>
        <dbReference type="EMBL" id="CAH8361829.1"/>
    </source>
</evidence>
<name>A0ABC8L123_ERUVS</name>
<reference evidence="1 2" key="1">
    <citation type="submission" date="2022-03" db="EMBL/GenBank/DDBJ databases">
        <authorList>
            <person name="Macdonald S."/>
            <person name="Ahmed S."/>
            <person name="Newling K."/>
        </authorList>
    </citation>
    <scope>NUCLEOTIDE SEQUENCE [LARGE SCALE GENOMIC DNA]</scope>
</reference>
<sequence length="79" mass="8910">MRDIIEMRSDSESDYDLHGDDEISVVPQVELTVPKTDDPTSPTVTFRMWVLGITACAGPTFSDAPSKTFVKRDLHVMYF</sequence>
<protein>
    <submittedName>
        <fullName evidence="1">Uncharacterized protein</fullName>
    </submittedName>
</protein>
<gene>
    <name evidence="1" type="ORF">ERUC_LOCUS27585</name>
</gene>
<organism evidence="1 2">
    <name type="scientific">Eruca vesicaria subsp. sativa</name>
    <name type="common">Garden rocket</name>
    <name type="synonym">Eruca sativa</name>
    <dbReference type="NCBI Taxonomy" id="29727"/>
    <lineage>
        <taxon>Eukaryota</taxon>
        <taxon>Viridiplantae</taxon>
        <taxon>Streptophyta</taxon>
        <taxon>Embryophyta</taxon>
        <taxon>Tracheophyta</taxon>
        <taxon>Spermatophyta</taxon>
        <taxon>Magnoliopsida</taxon>
        <taxon>eudicotyledons</taxon>
        <taxon>Gunneridae</taxon>
        <taxon>Pentapetalae</taxon>
        <taxon>rosids</taxon>
        <taxon>malvids</taxon>
        <taxon>Brassicales</taxon>
        <taxon>Brassicaceae</taxon>
        <taxon>Brassiceae</taxon>
        <taxon>Eruca</taxon>
    </lineage>
</organism>
<dbReference type="Proteomes" id="UP001642260">
    <property type="component" value="Unassembled WGS sequence"/>
</dbReference>
<dbReference type="AlphaFoldDB" id="A0ABC8L123"/>
<proteinExistence type="predicted"/>
<evidence type="ECO:0000313" key="2">
    <source>
        <dbReference type="Proteomes" id="UP001642260"/>
    </source>
</evidence>
<keyword evidence="2" id="KW-1185">Reference proteome</keyword>
<accession>A0ABC8L123</accession>
<dbReference type="EMBL" id="CAKOAT010317376">
    <property type="protein sequence ID" value="CAH8361829.1"/>
    <property type="molecule type" value="Genomic_DNA"/>
</dbReference>